<accession>A0A9P4NSY9</accession>
<evidence type="ECO:0000313" key="1">
    <source>
        <dbReference type="EMBL" id="KAF2431072.1"/>
    </source>
</evidence>
<sequence>MSSAIPGHTALESLPLRDQFLLAEARYYRELHHLERGEYTQFPARPALENRLPLARIPLEKMQGCCNKSIPLYCTGANIDWFVCARIYHYIYPRWYRGLNSEVEFGNFVAQTISLHDKDPRAFDKDQTVIDIHEDLCRQLREREGVLDEIDKAYQSSCTYTQKEQHQYYKVRALFRAILILFHNVTPWPEEGMVRLVKTGVTAGLSAPITFDSIKESCLGPYDPESTSVTTDFPTAINFALALEKREADAGNTHYERNVLDNFPGYSDAIDELNEGVRRSSRCGTPFSTPGTIRPPSNTWTTPEFLANIYKLPTSVTGMPERYDLRSVLHMATNGRGQRNDPESEDVLAKKACGHYSELESCRCVDCLKEEASIKETKRLSQLKTLNEQKRLAEK</sequence>
<protein>
    <submittedName>
        <fullName evidence="1">Uncharacterized protein</fullName>
    </submittedName>
</protein>
<evidence type="ECO:0000313" key="2">
    <source>
        <dbReference type="Proteomes" id="UP000800235"/>
    </source>
</evidence>
<reference evidence="1" key="1">
    <citation type="journal article" date="2020" name="Stud. Mycol.">
        <title>101 Dothideomycetes genomes: a test case for predicting lifestyles and emergence of pathogens.</title>
        <authorList>
            <person name="Haridas S."/>
            <person name="Albert R."/>
            <person name="Binder M."/>
            <person name="Bloem J."/>
            <person name="Labutti K."/>
            <person name="Salamov A."/>
            <person name="Andreopoulos B."/>
            <person name="Baker S."/>
            <person name="Barry K."/>
            <person name="Bills G."/>
            <person name="Bluhm B."/>
            <person name="Cannon C."/>
            <person name="Castanera R."/>
            <person name="Culley D."/>
            <person name="Daum C."/>
            <person name="Ezra D."/>
            <person name="Gonzalez J."/>
            <person name="Henrissat B."/>
            <person name="Kuo A."/>
            <person name="Liang C."/>
            <person name="Lipzen A."/>
            <person name="Lutzoni F."/>
            <person name="Magnuson J."/>
            <person name="Mondo S."/>
            <person name="Nolan M."/>
            <person name="Ohm R."/>
            <person name="Pangilinan J."/>
            <person name="Park H.-J."/>
            <person name="Ramirez L."/>
            <person name="Alfaro M."/>
            <person name="Sun H."/>
            <person name="Tritt A."/>
            <person name="Yoshinaga Y."/>
            <person name="Zwiers L.-H."/>
            <person name="Turgeon B."/>
            <person name="Goodwin S."/>
            <person name="Spatafora J."/>
            <person name="Crous P."/>
            <person name="Grigoriev I."/>
        </authorList>
    </citation>
    <scope>NUCLEOTIDE SEQUENCE</scope>
    <source>
        <strain evidence="1">CBS 130266</strain>
    </source>
</reference>
<dbReference type="Proteomes" id="UP000800235">
    <property type="component" value="Unassembled WGS sequence"/>
</dbReference>
<proteinExistence type="predicted"/>
<keyword evidence="2" id="KW-1185">Reference proteome</keyword>
<name>A0A9P4NSY9_9PEZI</name>
<dbReference type="EMBL" id="MU007034">
    <property type="protein sequence ID" value="KAF2431072.1"/>
    <property type="molecule type" value="Genomic_DNA"/>
</dbReference>
<dbReference type="AlphaFoldDB" id="A0A9P4NSY9"/>
<dbReference type="OrthoDB" id="5364844at2759"/>
<organism evidence="1 2">
    <name type="scientific">Tothia fuscella</name>
    <dbReference type="NCBI Taxonomy" id="1048955"/>
    <lineage>
        <taxon>Eukaryota</taxon>
        <taxon>Fungi</taxon>
        <taxon>Dikarya</taxon>
        <taxon>Ascomycota</taxon>
        <taxon>Pezizomycotina</taxon>
        <taxon>Dothideomycetes</taxon>
        <taxon>Pleosporomycetidae</taxon>
        <taxon>Venturiales</taxon>
        <taxon>Cylindrosympodiaceae</taxon>
        <taxon>Tothia</taxon>
    </lineage>
</organism>
<gene>
    <name evidence="1" type="ORF">EJ08DRAFT_678638</name>
</gene>
<comment type="caution">
    <text evidence="1">The sequence shown here is derived from an EMBL/GenBank/DDBJ whole genome shotgun (WGS) entry which is preliminary data.</text>
</comment>